<protein>
    <recommendedName>
        <fullName evidence="6">MYND-type domain-containing protein</fullName>
    </recommendedName>
</protein>
<dbReference type="Pfam" id="PF01753">
    <property type="entry name" value="zf-MYND"/>
    <property type="match status" value="1"/>
</dbReference>
<organism evidence="7 8">
    <name type="scientific">Collybiopsis luxurians FD-317 M1</name>
    <dbReference type="NCBI Taxonomy" id="944289"/>
    <lineage>
        <taxon>Eukaryota</taxon>
        <taxon>Fungi</taxon>
        <taxon>Dikarya</taxon>
        <taxon>Basidiomycota</taxon>
        <taxon>Agaricomycotina</taxon>
        <taxon>Agaricomycetes</taxon>
        <taxon>Agaricomycetidae</taxon>
        <taxon>Agaricales</taxon>
        <taxon>Marasmiineae</taxon>
        <taxon>Omphalotaceae</taxon>
        <taxon>Collybiopsis</taxon>
        <taxon>Collybiopsis luxurians</taxon>
    </lineage>
</organism>
<dbReference type="AlphaFoldDB" id="A0A0D0C526"/>
<keyword evidence="5" id="KW-0812">Transmembrane</keyword>
<gene>
    <name evidence="7" type="ORF">GYMLUDRAFT_1010588</name>
</gene>
<feature type="transmembrane region" description="Helical" evidence="5">
    <location>
        <begin position="175"/>
        <end position="196"/>
    </location>
</feature>
<evidence type="ECO:0000256" key="5">
    <source>
        <dbReference type="SAM" id="Phobius"/>
    </source>
</evidence>
<dbReference type="Proteomes" id="UP000053593">
    <property type="component" value="Unassembled WGS sequence"/>
</dbReference>
<dbReference type="PROSITE" id="PS50865">
    <property type="entry name" value="ZF_MYND_2"/>
    <property type="match status" value="1"/>
</dbReference>
<name>A0A0D0C526_9AGAR</name>
<dbReference type="Gene3D" id="6.10.140.2220">
    <property type="match status" value="1"/>
</dbReference>
<evidence type="ECO:0000313" key="7">
    <source>
        <dbReference type="EMBL" id="KIK57494.1"/>
    </source>
</evidence>
<evidence type="ECO:0000256" key="4">
    <source>
        <dbReference type="PROSITE-ProRule" id="PRU00134"/>
    </source>
</evidence>
<keyword evidence="2 4" id="KW-0863">Zinc-finger</keyword>
<keyword evidence="8" id="KW-1185">Reference proteome</keyword>
<evidence type="ECO:0000256" key="2">
    <source>
        <dbReference type="ARBA" id="ARBA00022771"/>
    </source>
</evidence>
<dbReference type="EMBL" id="KN834790">
    <property type="protein sequence ID" value="KIK57494.1"/>
    <property type="molecule type" value="Genomic_DNA"/>
</dbReference>
<keyword evidence="5" id="KW-0472">Membrane</keyword>
<proteinExistence type="predicted"/>
<evidence type="ECO:0000256" key="3">
    <source>
        <dbReference type="ARBA" id="ARBA00022833"/>
    </source>
</evidence>
<reference evidence="7 8" key="1">
    <citation type="submission" date="2014-04" db="EMBL/GenBank/DDBJ databases">
        <title>Evolutionary Origins and Diversification of the Mycorrhizal Mutualists.</title>
        <authorList>
            <consortium name="DOE Joint Genome Institute"/>
            <consortium name="Mycorrhizal Genomics Consortium"/>
            <person name="Kohler A."/>
            <person name="Kuo A."/>
            <person name="Nagy L.G."/>
            <person name="Floudas D."/>
            <person name="Copeland A."/>
            <person name="Barry K.W."/>
            <person name="Cichocki N."/>
            <person name="Veneault-Fourrey C."/>
            <person name="LaButti K."/>
            <person name="Lindquist E.A."/>
            <person name="Lipzen A."/>
            <person name="Lundell T."/>
            <person name="Morin E."/>
            <person name="Murat C."/>
            <person name="Riley R."/>
            <person name="Ohm R."/>
            <person name="Sun H."/>
            <person name="Tunlid A."/>
            <person name="Henrissat B."/>
            <person name="Grigoriev I.V."/>
            <person name="Hibbett D.S."/>
            <person name="Martin F."/>
        </authorList>
    </citation>
    <scope>NUCLEOTIDE SEQUENCE [LARGE SCALE GENOMIC DNA]</scope>
    <source>
        <strain evidence="7 8">FD-317 M1</strain>
    </source>
</reference>
<evidence type="ECO:0000313" key="8">
    <source>
        <dbReference type="Proteomes" id="UP000053593"/>
    </source>
</evidence>
<sequence length="226" mass="25915">MGRRLLSDPREPLCKLLDQCQQCWSSKKQGKTLKACSACKIEKYCSVGCQCLAWPAHKQKCHMNQQTQELWSPDMAQISVSLRRFTNNHRPIISQAVIRAFDHLKHPARCLTDVLVIWVTHCQHDPAQCSPRKETTFSATDAAIIPVESVPCDIPHLRNQIAECNLKIRRDGFMCAFFVIFVCVEYCIMHIIPVGFRKEKRDYGGLNSVMGWKDELMYCLNEGIVM</sequence>
<feature type="domain" description="MYND-type" evidence="6">
    <location>
        <begin position="20"/>
        <end position="61"/>
    </location>
</feature>
<dbReference type="OrthoDB" id="9922773at2759"/>
<accession>A0A0D0C526</accession>
<evidence type="ECO:0000256" key="1">
    <source>
        <dbReference type="ARBA" id="ARBA00022723"/>
    </source>
</evidence>
<evidence type="ECO:0000259" key="6">
    <source>
        <dbReference type="PROSITE" id="PS50865"/>
    </source>
</evidence>
<dbReference type="PROSITE" id="PS01360">
    <property type="entry name" value="ZF_MYND_1"/>
    <property type="match status" value="1"/>
</dbReference>
<dbReference type="SUPFAM" id="SSF144232">
    <property type="entry name" value="HIT/MYND zinc finger-like"/>
    <property type="match status" value="1"/>
</dbReference>
<dbReference type="InterPro" id="IPR002893">
    <property type="entry name" value="Znf_MYND"/>
</dbReference>
<keyword evidence="3" id="KW-0862">Zinc</keyword>
<dbReference type="GO" id="GO:0008270">
    <property type="term" value="F:zinc ion binding"/>
    <property type="evidence" value="ECO:0007669"/>
    <property type="project" value="UniProtKB-KW"/>
</dbReference>
<dbReference type="HOGENOM" id="CLU_094262_2_0_1"/>
<keyword evidence="5" id="KW-1133">Transmembrane helix</keyword>
<keyword evidence="1" id="KW-0479">Metal-binding</keyword>